<dbReference type="InterPro" id="IPR019398">
    <property type="entry name" value="Pre-rRNA_process_TSR2"/>
</dbReference>
<dbReference type="OrthoDB" id="263560at2759"/>
<name>A0A9P5D415_9HYPO</name>
<gene>
    <name evidence="4" type="ORF">GMORB2_0811</name>
</gene>
<dbReference type="AlphaFoldDB" id="A0A9P5D415"/>
<dbReference type="Proteomes" id="UP000749293">
    <property type="component" value="Unassembled WGS sequence"/>
</dbReference>
<sequence length="238" mass="26921">MATSVAPEALPPAGTYNVYTARAEEEDDELEEGKRRLANPRMPIADRQYNFEQAVAYAINLWPDLNLAVQNNWGGPDSADKRDFLVGAIVDLFAEYTDAPPDPKKKTVEEPNVEDVETVLLQYIMEEFEVNIDDDSSVDVASQIIRARAQCTEGKTEELDVLRERYNNRKGKGTENFKRVEDAEQDTDWETDDDDDDDDDDDEGGADVNMDEAPQLVRQPKPEPEVDEDGFTKVTKKR</sequence>
<dbReference type="GO" id="GO:0006364">
    <property type="term" value="P:rRNA processing"/>
    <property type="evidence" value="ECO:0007669"/>
    <property type="project" value="UniProtKB-KW"/>
</dbReference>
<evidence type="ECO:0000256" key="3">
    <source>
        <dbReference type="SAM" id="MobiDB-lite"/>
    </source>
</evidence>
<evidence type="ECO:0000313" key="4">
    <source>
        <dbReference type="EMBL" id="KAF4125567.1"/>
    </source>
</evidence>
<proteinExistence type="inferred from homology"/>
<feature type="compositionally biased region" description="Basic and acidic residues" evidence="3">
    <location>
        <begin position="173"/>
        <end position="182"/>
    </location>
</feature>
<dbReference type="GeneID" id="55967041"/>
<dbReference type="EMBL" id="JAANYQ010000002">
    <property type="protein sequence ID" value="KAF4125567.1"/>
    <property type="molecule type" value="Genomic_DNA"/>
</dbReference>
<dbReference type="PANTHER" id="PTHR21250">
    <property type="entry name" value="PRE-RRNA-PROCESSING PROTEIN TSR2 HOMOLOG"/>
    <property type="match status" value="1"/>
</dbReference>
<reference evidence="4" key="1">
    <citation type="submission" date="2020-03" db="EMBL/GenBank/DDBJ databases">
        <title>Site-based positive gene gene selection in Geosmithia morbida across the United States reveals a broad range of putative effectors and factors for local host and environmental adapation.</title>
        <authorList>
            <person name="Onufrak A."/>
            <person name="Murdoch R.W."/>
            <person name="Gazis R."/>
            <person name="Huff M."/>
            <person name="Staton M."/>
            <person name="Klingeman W."/>
            <person name="Hadziabdic D."/>
        </authorList>
    </citation>
    <scope>NUCLEOTIDE SEQUENCE</scope>
    <source>
        <strain evidence="4">1262</strain>
    </source>
</reference>
<evidence type="ECO:0000256" key="1">
    <source>
        <dbReference type="ARBA" id="ARBA00006524"/>
    </source>
</evidence>
<dbReference type="RefSeq" id="XP_035324219.1">
    <property type="nucleotide sequence ID" value="XM_035462795.1"/>
</dbReference>
<comment type="caution">
    <text evidence="4">The sequence shown here is derived from an EMBL/GenBank/DDBJ whole genome shotgun (WGS) entry which is preliminary data.</text>
</comment>
<dbReference type="Pfam" id="PF10273">
    <property type="entry name" value="WGG"/>
    <property type="match status" value="1"/>
</dbReference>
<feature type="compositionally biased region" description="Acidic residues" evidence="3">
    <location>
        <begin position="183"/>
        <end position="205"/>
    </location>
</feature>
<keyword evidence="2" id="KW-0698">rRNA processing</keyword>
<comment type="similarity">
    <text evidence="1">Belongs to the TSR2 family.</text>
</comment>
<feature type="region of interest" description="Disordered" evidence="3">
    <location>
        <begin position="1"/>
        <end position="37"/>
    </location>
</feature>
<accession>A0A9P5D415</accession>
<protein>
    <submittedName>
        <fullName evidence="4">Pre-rRNA-processing protein TSR2</fullName>
    </submittedName>
</protein>
<organism evidence="4 5">
    <name type="scientific">Geosmithia morbida</name>
    <dbReference type="NCBI Taxonomy" id="1094350"/>
    <lineage>
        <taxon>Eukaryota</taxon>
        <taxon>Fungi</taxon>
        <taxon>Dikarya</taxon>
        <taxon>Ascomycota</taxon>
        <taxon>Pezizomycotina</taxon>
        <taxon>Sordariomycetes</taxon>
        <taxon>Hypocreomycetidae</taxon>
        <taxon>Hypocreales</taxon>
        <taxon>Bionectriaceae</taxon>
        <taxon>Geosmithia</taxon>
    </lineage>
</organism>
<feature type="region of interest" description="Disordered" evidence="3">
    <location>
        <begin position="173"/>
        <end position="238"/>
    </location>
</feature>
<keyword evidence="5" id="KW-1185">Reference proteome</keyword>
<evidence type="ECO:0000313" key="5">
    <source>
        <dbReference type="Proteomes" id="UP000749293"/>
    </source>
</evidence>
<evidence type="ECO:0000256" key="2">
    <source>
        <dbReference type="ARBA" id="ARBA00022552"/>
    </source>
</evidence>